<dbReference type="InterPro" id="IPR029903">
    <property type="entry name" value="RmlD-like-bd"/>
</dbReference>
<dbReference type="EMBL" id="HE964772">
    <property type="protein sequence ID" value="CCJ35736.1"/>
    <property type="molecule type" value="Genomic_DNA"/>
</dbReference>
<keyword evidence="2" id="KW-0456">Lyase</keyword>
<dbReference type="AlphaFoldDB" id="I7KBY8"/>
<organism evidence="2 3">
    <name type="scientific">Methanoculleus bourgensis (strain ATCC 43281 / DSM 3045 / OCM 15 / MS2)</name>
    <name type="common">Methanogenium bourgense</name>
    <dbReference type="NCBI Taxonomy" id="1201294"/>
    <lineage>
        <taxon>Archaea</taxon>
        <taxon>Methanobacteriati</taxon>
        <taxon>Methanobacteriota</taxon>
        <taxon>Stenosarchaea group</taxon>
        <taxon>Methanomicrobia</taxon>
        <taxon>Methanomicrobiales</taxon>
        <taxon>Methanomicrobiaceae</taxon>
        <taxon>Methanoculleus</taxon>
    </lineage>
</organism>
<dbReference type="Gene3D" id="3.40.50.720">
    <property type="entry name" value="NAD(P)-binding Rossmann-like Domain"/>
    <property type="match status" value="1"/>
</dbReference>
<dbReference type="HOGENOM" id="CLU_045518_2_2_2"/>
<dbReference type="BioCyc" id="MBOU1201294:BN140_RS04085-MONOMER"/>
<dbReference type="RefSeq" id="WP_014866713.1">
    <property type="nucleotide sequence ID" value="NC_018227.2"/>
</dbReference>
<keyword evidence="3" id="KW-1185">Reference proteome</keyword>
<dbReference type="Proteomes" id="UP000009007">
    <property type="component" value="Chromosome I"/>
</dbReference>
<accession>I7KBY8</accession>
<dbReference type="GO" id="GO:0005829">
    <property type="term" value="C:cytosol"/>
    <property type="evidence" value="ECO:0007669"/>
    <property type="project" value="TreeGrafter"/>
</dbReference>
<protein>
    <submittedName>
        <fullName evidence="2">UDP-N-acetylglucosamine 4,6-dehydratase (Inverting)</fullName>
        <ecNumber evidence="2">4.2.1.115</ecNumber>
    </submittedName>
</protein>
<dbReference type="EC" id="4.2.1.115" evidence="2"/>
<feature type="domain" description="RmlD-like substrate binding" evidence="1">
    <location>
        <begin position="1"/>
        <end position="247"/>
    </location>
</feature>
<dbReference type="CDD" id="cd05254">
    <property type="entry name" value="dTDP_HR_like_SDR_e"/>
    <property type="match status" value="1"/>
</dbReference>
<dbReference type="InterPro" id="IPR036291">
    <property type="entry name" value="NAD(P)-bd_dom_sf"/>
</dbReference>
<reference evidence="3" key="1">
    <citation type="journal article" date="2012" name="J. Bacteriol.">
        <title>Complete genome sequence of the hydrogenotrophic, methanogenic archaeon Methanoculleus bourgensis strain MS2T, isolated from a sewage sludge digester.</title>
        <authorList>
            <person name="Maus I."/>
            <person name="Wibberg D."/>
            <person name="Stantscheff R."/>
            <person name="Eikmeyer F.G."/>
            <person name="Seffner A."/>
            <person name="Boelter J."/>
            <person name="Szczepanowski R."/>
            <person name="Blom J."/>
            <person name="Jaenicke S."/>
            <person name="Konig H."/>
            <person name="Puhler A."/>
            <person name="Schluter A."/>
        </authorList>
    </citation>
    <scope>NUCLEOTIDE SEQUENCE [LARGE SCALE GENOMIC DNA]</scope>
    <source>
        <strain evidence="3">ATCC 43281 / DSM 3045 / OCM 15 / MS2</strain>
    </source>
</reference>
<dbReference type="Pfam" id="PF04321">
    <property type="entry name" value="RmlD_sub_bind"/>
    <property type="match status" value="1"/>
</dbReference>
<proteinExistence type="predicted"/>
<dbReference type="GO" id="GO:0008831">
    <property type="term" value="F:dTDP-4-dehydrorhamnose reductase activity"/>
    <property type="evidence" value="ECO:0007669"/>
    <property type="project" value="TreeGrafter"/>
</dbReference>
<sequence length="295" mass="32587">MRLLLLGATGMLGHKLLQILSGQFSVIGTIRGGVARYLNHSILKPDLLKGHVNADNISTVEKAIKACKPDVVINCIGIVKQLPTAHDPLQSIAINALFPHQVAHICQQRGIRLIHVSTDCVFSGRKGNYREDDFADADDLYGRTKYLGEVDYENALTLRTSIIGRELGTSHGLIEWFLGQDGGTVSGYTNAIFSGLTTNALSDVIATIITDYPEMCGVWHVASEPISKYDLLKLVKTVYNLSIEIQPDNSVVIDRSLNGSRLRENTNIIIPSWQTMIEQMHRDPTPYATMRSKKC</sequence>
<dbReference type="GeneID" id="13354594"/>
<evidence type="ECO:0000313" key="3">
    <source>
        <dbReference type="Proteomes" id="UP000009007"/>
    </source>
</evidence>
<dbReference type="STRING" id="1201294.BN140_0813"/>
<dbReference type="PANTHER" id="PTHR10491:SF4">
    <property type="entry name" value="METHIONINE ADENOSYLTRANSFERASE 2 SUBUNIT BETA"/>
    <property type="match status" value="1"/>
</dbReference>
<evidence type="ECO:0000313" key="2">
    <source>
        <dbReference type="EMBL" id="CCJ35736.1"/>
    </source>
</evidence>
<dbReference type="SUPFAM" id="SSF51735">
    <property type="entry name" value="NAD(P)-binding Rossmann-fold domains"/>
    <property type="match status" value="1"/>
</dbReference>
<dbReference type="GO" id="GO:0016829">
    <property type="term" value="F:lyase activity"/>
    <property type="evidence" value="ECO:0007669"/>
    <property type="project" value="UniProtKB-KW"/>
</dbReference>
<gene>
    <name evidence="2" type="ordered locus">BN140_0813</name>
</gene>
<dbReference type="PANTHER" id="PTHR10491">
    <property type="entry name" value="DTDP-4-DEHYDRORHAMNOSE REDUCTASE"/>
    <property type="match status" value="1"/>
</dbReference>
<name>I7KBY8_METBM</name>
<dbReference type="GO" id="GO:0019305">
    <property type="term" value="P:dTDP-rhamnose biosynthetic process"/>
    <property type="evidence" value="ECO:0007669"/>
    <property type="project" value="TreeGrafter"/>
</dbReference>
<dbReference type="KEGG" id="mbg:BN140_0813"/>
<dbReference type="InterPro" id="IPR005913">
    <property type="entry name" value="dTDP_dehydrorham_reduct"/>
</dbReference>
<dbReference type="PATRIC" id="fig|1201294.9.peg.889"/>
<evidence type="ECO:0000259" key="1">
    <source>
        <dbReference type="Pfam" id="PF04321"/>
    </source>
</evidence>